<evidence type="ECO:0000313" key="4">
    <source>
        <dbReference type="Proteomes" id="UP000233767"/>
    </source>
</evidence>
<dbReference type="Pfam" id="PF00583">
    <property type="entry name" value="Acetyltransf_1"/>
    <property type="match status" value="1"/>
</dbReference>
<dbReference type="SUPFAM" id="SSF55729">
    <property type="entry name" value="Acyl-CoA N-acyltransferases (Nat)"/>
    <property type="match status" value="1"/>
</dbReference>
<dbReference type="CDD" id="cd04301">
    <property type="entry name" value="NAT_SF"/>
    <property type="match status" value="1"/>
</dbReference>
<dbReference type="EMBL" id="PJND01000007">
    <property type="protein sequence ID" value="PKW29073.1"/>
    <property type="molecule type" value="Genomic_DNA"/>
</dbReference>
<dbReference type="Gene3D" id="3.40.630.30">
    <property type="match status" value="1"/>
</dbReference>
<protein>
    <submittedName>
        <fullName evidence="3">Ribosomal protein S18 acetylase RimI-like enzyme</fullName>
    </submittedName>
</protein>
<dbReference type="InterPro" id="IPR000182">
    <property type="entry name" value="GNAT_dom"/>
</dbReference>
<evidence type="ECO:0000313" key="3">
    <source>
        <dbReference type="EMBL" id="RLJ35425.1"/>
    </source>
</evidence>
<reference evidence="3 5" key="2">
    <citation type="submission" date="2018-10" db="EMBL/GenBank/DDBJ databases">
        <title>Genomic Encyclopedia of Archaeal and Bacterial Type Strains, Phase II (KMG-II): from individual species to whole genera.</title>
        <authorList>
            <person name="Goeker M."/>
        </authorList>
    </citation>
    <scope>NUCLEOTIDE SEQUENCE [LARGE SCALE GENOMIC DNA]</scope>
    <source>
        <strain evidence="3 5">DSM 21886</strain>
    </source>
</reference>
<accession>A0A497V4D0</accession>
<dbReference type="PROSITE" id="PS51186">
    <property type="entry name" value="GNAT"/>
    <property type="match status" value="1"/>
</dbReference>
<keyword evidence="3" id="KW-0687">Ribonucleoprotein</keyword>
<evidence type="ECO:0000259" key="1">
    <source>
        <dbReference type="PROSITE" id="PS51186"/>
    </source>
</evidence>
<keyword evidence="4" id="KW-1185">Reference proteome</keyword>
<dbReference type="EMBL" id="RCCB01000010">
    <property type="protein sequence ID" value="RLJ35425.1"/>
    <property type="molecule type" value="Genomic_DNA"/>
</dbReference>
<keyword evidence="3" id="KW-0689">Ribosomal protein</keyword>
<name>A0A497V4D0_9FLAO</name>
<dbReference type="InterPro" id="IPR016181">
    <property type="entry name" value="Acyl_CoA_acyltransferase"/>
</dbReference>
<dbReference type="GO" id="GO:0005840">
    <property type="term" value="C:ribosome"/>
    <property type="evidence" value="ECO:0007669"/>
    <property type="project" value="UniProtKB-KW"/>
</dbReference>
<dbReference type="AlphaFoldDB" id="A0A497V4D0"/>
<evidence type="ECO:0000313" key="2">
    <source>
        <dbReference type="EMBL" id="PKW29073.1"/>
    </source>
</evidence>
<dbReference type="GO" id="GO:0016747">
    <property type="term" value="F:acyltransferase activity, transferring groups other than amino-acyl groups"/>
    <property type="evidence" value="ECO:0007669"/>
    <property type="project" value="InterPro"/>
</dbReference>
<organism evidence="3 5">
    <name type="scientific">Flavobacterium lindanitolerans</name>
    <dbReference type="NCBI Taxonomy" id="428988"/>
    <lineage>
        <taxon>Bacteria</taxon>
        <taxon>Pseudomonadati</taxon>
        <taxon>Bacteroidota</taxon>
        <taxon>Flavobacteriia</taxon>
        <taxon>Flavobacteriales</taxon>
        <taxon>Flavobacteriaceae</taxon>
        <taxon>Flavobacterium</taxon>
    </lineage>
</organism>
<dbReference type="RefSeq" id="WP_101471112.1">
    <property type="nucleotide sequence ID" value="NZ_PJND01000007.1"/>
</dbReference>
<dbReference type="Proteomes" id="UP000233767">
    <property type="component" value="Unassembled WGS sequence"/>
</dbReference>
<comment type="caution">
    <text evidence="3">The sequence shown here is derived from an EMBL/GenBank/DDBJ whole genome shotgun (WGS) entry which is preliminary data.</text>
</comment>
<sequence>MIIREYAGSDKNRILELLRLNTPKFFSPNEEKDLSYYLDNEADNYFVLVMESKIVGCGGFNLTEDGKTAKISWDIFDPGYQGKGLGSALTRFRIEKIKENKQVKTLSVRTSQLVYPFYEKFGLRLREVVKDFWDEGFDLYQLDCDIESV</sequence>
<dbReference type="Proteomes" id="UP000275027">
    <property type="component" value="Unassembled WGS sequence"/>
</dbReference>
<evidence type="ECO:0000313" key="5">
    <source>
        <dbReference type="Proteomes" id="UP000275027"/>
    </source>
</evidence>
<proteinExistence type="predicted"/>
<reference evidence="2 4" key="1">
    <citation type="submission" date="2017-12" db="EMBL/GenBank/DDBJ databases">
        <title>Genomic Encyclopedia of Type Strains, Phase III (KMG-III): the genomes of soil and plant-associated and newly described type strains.</title>
        <authorList>
            <person name="Whitman W."/>
        </authorList>
    </citation>
    <scope>NUCLEOTIDE SEQUENCE [LARGE SCALE GENOMIC DNA]</scope>
    <source>
        <strain evidence="2 4">IP-10</strain>
    </source>
</reference>
<gene>
    <name evidence="2" type="ORF">B0G92_0702</name>
    <name evidence="3" type="ORF">CLV50_0804</name>
</gene>
<feature type="domain" description="N-acetyltransferase" evidence="1">
    <location>
        <begin position="1"/>
        <end position="145"/>
    </location>
</feature>